<dbReference type="EMBL" id="AACS02000002">
    <property type="protein sequence ID" value="EAU81832.2"/>
    <property type="molecule type" value="Genomic_DNA"/>
</dbReference>
<evidence type="ECO:0000256" key="12">
    <source>
        <dbReference type="ARBA" id="ARBA00023136"/>
    </source>
</evidence>
<keyword evidence="11" id="KW-0503">Monooxygenase</keyword>
<dbReference type="VEuPathDB" id="FungiDB:CC1G_12502"/>
<evidence type="ECO:0000256" key="11">
    <source>
        <dbReference type="ARBA" id="ARBA00023033"/>
    </source>
</evidence>
<evidence type="ECO:0000256" key="8">
    <source>
        <dbReference type="ARBA" id="ARBA00022989"/>
    </source>
</evidence>
<dbReference type="RefSeq" id="XP_001839973.2">
    <property type="nucleotide sequence ID" value="XM_001839921.2"/>
</dbReference>
<evidence type="ECO:0000313" key="15">
    <source>
        <dbReference type="Proteomes" id="UP000001861"/>
    </source>
</evidence>
<dbReference type="GO" id="GO:0004497">
    <property type="term" value="F:monooxygenase activity"/>
    <property type="evidence" value="ECO:0007669"/>
    <property type="project" value="UniProtKB-KW"/>
</dbReference>
<accession>A8PAG9</accession>
<keyword evidence="5" id="KW-0349">Heme</keyword>
<dbReference type="GeneID" id="6016609"/>
<evidence type="ECO:0000256" key="6">
    <source>
        <dbReference type="ARBA" id="ARBA00022692"/>
    </source>
</evidence>
<comment type="cofactor">
    <cofactor evidence="1">
        <name>heme</name>
        <dbReference type="ChEBI" id="CHEBI:30413"/>
    </cofactor>
</comment>
<comment type="subcellular location">
    <subcellularLocation>
        <location evidence="2">Membrane</location>
        <topology evidence="2">Single-pass membrane protein</topology>
    </subcellularLocation>
</comment>
<dbReference type="Proteomes" id="UP000001861">
    <property type="component" value="Unassembled WGS sequence"/>
</dbReference>
<evidence type="ECO:0000256" key="13">
    <source>
        <dbReference type="ARBA" id="ARBA00023180"/>
    </source>
</evidence>
<keyword evidence="10" id="KW-0408">Iron</keyword>
<proteinExistence type="inferred from homology"/>
<keyword evidence="6" id="KW-0812">Transmembrane</keyword>
<evidence type="ECO:0000256" key="10">
    <source>
        <dbReference type="ARBA" id="ARBA00023004"/>
    </source>
</evidence>
<dbReference type="GO" id="GO:0020037">
    <property type="term" value="F:heme binding"/>
    <property type="evidence" value="ECO:0007669"/>
    <property type="project" value="InterPro"/>
</dbReference>
<keyword evidence="9" id="KW-0560">Oxidoreductase</keyword>
<dbReference type="GO" id="GO:0005506">
    <property type="term" value="F:iron ion binding"/>
    <property type="evidence" value="ECO:0007669"/>
    <property type="project" value="InterPro"/>
</dbReference>
<name>A8PAG9_COPC7</name>
<dbReference type="InterPro" id="IPR036396">
    <property type="entry name" value="Cyt_P450_sf"/>
</dbReference>
<dbReference type="SUPFAM" id="SSF48264">
    <property type="entry name" value="Cytochrome P450"/>
    <property type="match status" value="1"/>
</dbReference>
<evidence type="ECO:0000256" key="2">
    <source>
        <dbReference type="ARBA" id="ARBA00004167"/>
    </source>
</evidence>
<dbReference type="InterPro" id="IPR050364">
    <property type="entry name" value="Cytochrome_P450_fung"/>
</dbReference>
<dbReference type="eggNOG" id="KOG0156">
    <property type="taxonomic scope" value="Eukaryota"/>
</dbReference>
<evidence type="ECO:0000256" key="5">
    <source>
        <dbReference type="ARBA" id="ARBA00022617"/>
    </source>
</evidence>
<gene>
    <name evidence="14" type="ORF">CC1G_12502</name>
</gene>
<dbReference type="PANTHER" id="PTHR46300:SF2">
    <property type="entry name" value="CYTOCHROME P450 MONOOXYGENASE ALNH-RELATED"/>
    <property type="match status" value="1"/>
</dbReference>
<dbReference type="InParanoid" id="A8PAG9"/>
<comment type="caution">
    <text evidence="14">The sequence shown here is derived from an EMBL/GenBank/DDBJ whole genome shotgun (WGS) entry which is preliminary data.</text>
</comment>
<dbReference type="InterPro" id="IPR001128">
    <property type="entry name" value="Cyt_P450"/>
</dbReference>
<dbReference type="Pfam" id="PF00067">
    <property type="entry name" value="p450"/>
    <property type="match status" value="1"/>
</dbReference>
<evidence type="ECO:0000256" key="7">
    <source>
        <dbReference type="ARBA" id="ARBA00022723"/>
    </source>
</evidence>
<dbReference type="AlphaFoldDB" id="A8PAG9"/>
<dbReference type="InterPro" id="IPR002401">
    <property type="entry name" value="Cyt_P450_E_grp-I"/>
</dbReference>
<keyword evidence="13" id="KW-0325">Glycoprotein</keyword>
<dbReference type="KEGG" id="cci:CC1G_12502"/>
<dbReference type="OMA" id="FANICHD"/>
<keyword evidence="15" id="KW-1185">Reference proteome</keyword>
<protein>
    <recommendedName>
        <fullName evidence="16">Cytochrome P450</fullName>
    </recommendedName>
</protein>
<keyword evidence="8" id="KW-1133">Transmembrane helix</keyword>
<dbReference type="GO" id="GO:0016020">
    <property type="term" value="C:membrane"/>
    <property type="evidence" value="ECO:0007669"/>
    <property type="project" value="UniProtKB-SubCell"/>
</dbReference>
<evidence type="ECO:0000256" key="1">
    <source>
        <dbReference type="ARBA" id="ARBA00001971"/>
    </source>
</evidence>
<evidence type="ECO:0000313" key="14">
    <source>
        <dbReference type="EMBL" id="EAU81832.2"/>
    </source>
</evidence>
<organism evidence="14 15">
    <name type="scientific">Coprinopsis cinerea (strain Okayama-7 / 130 / ATCC MYA-4618 / FGSC 9003)</name>
    <name type="common">Inky cap fungus</name>
    <name type="synonym">Hormographiella aspergillata</name>
    <dbReference type="NCBI Taxonomy" id="240176"/>
    <lineage>
        <taxon>Eukaryota</taxon>
        <taxon>Fungi</taxon>
        <taxon>Dikarya</taxon>
        <taxon>Basidiomycota</taxon>
        <taxon>Agaricomycotina</taxon>
        <taxon>Agaricomycetes</taxon>
        <taxon>Agaricomycetidae</taxon>
        <taxon>Agaricales</taxon>
        <taxon>Agaricineae</taxon>
        <taxon>Psathyrellaceae</taxon>
        <taxon>Coprinopsis</taxon>
    </lineage>
</organism>
<keyword evidence="7" id="KW-0479">Metal-binding</keyword>
<sequence length="349" mass="39338">MGRPILILNSLSAVQDLLEKRSANYSDRATNPAFQLMKLEWMMGLMDYGPWWKSHRRPLQQQFSPRELARYRPILQQEVSAFLLKLTENPKSFLDTTHLFFGSVIMRISYGVNDFNYNKSFIMQAEALLDMIAHATAPGHFLVNVFPLLRHVPAWFPGAGWKRRLQEAVQIGLNLRVGAFEGAKQRVQLGQREYPCVAHRMLDSLPPEDDPQYGAQAAIATNVAAMTYVAGADTMVSSGKVLFLALANNPDVQRRGQEEIDTVIGPGRLPTPGDLQKLPYVQAIVMELTRWYTVAPLGLLHAATEDDEYHGYFIPKGTFISRMNINAIAADPQRQLEILAKLEQLQQGF</sequence>
<dbReference type="GO" id="GO:0016705">
    <property type="term" value="F:oxidoreductase activity, acting on paired donors, with incorporation or reduction of molecular oxygen"/>
    <property type="evidence" value="ECO:0007669"/>
    <property type="project" value="InterPro"/>
</dbReference>
<dbReference type="Gene3D" id="1.10.630.10">
    <property type="entry name" value="Cytochrome P450"/>
    <property type="match status" value="1"/>
</dbReference>
<dbReference type="HOGENOM" id="CLU_001570_2_0_1"/>
<evidence type="ECO:0008006" key="16">
    <source>
        <dbReference type="Google" id="ProtNLM"/>
    </source>
</evidence>
<comment type="pathway">
    <text evidence="3">Secondary metabolite biosynthesis.</text>
</comment>
<evidence type="ECO:0000256" key="3">
    <source>
        <dbReference type="ARBA" id="ARBA00005179"/>
    </source>
</evidence>
<reference evidence="14 15" key="1">
    <citation type="journal article" date="2010" name="Proc. Natl. Acad. Sci. U.S.A.">
        <title>Insights into evolution of multicellular fungi from the assembled chromosomes of the mushroom Coprinopsis cinerea (Coprinus cinereus).</title>
        <authorList>
            <person name="Stajich J.E."/>
            <person name="Wilke S.K."/>
            <person name="Ahren D."/>
            <person name="Au C.H."/>
            <person name="Birren B.W."/>
            <person name="Borodovsky M."/>
            <person name="Burns C."/>
            <person name="Canback B."/>
            <person name="Casselton L.A."/>
            <person name="Cheng C.K."/>
            <person name="Deng J."/>
            <person name="Dietrich F.S."/>
            <person name="Fargo D.C."/>
            <person name="Farman M.L."/>
            <person name="Gathman A.C."/>
            <person name="Goldberg J."/>
            <person name="Guigo R."/>
            <person name="Hoegger P.J."/>
            <person name="Hooker J.B."/>
            <person name="Huggins A."/>
            <person name="James T.Y."/>
            <person name="Kamada T."/>
            <person name="Kilaru S."/>
            <person name="Kodira C."/>
            <person name="Kues U."/>
            <person name="Kupfer D."/>
            <person name="Kwan H.S."/>
            <person name="Lomsadze A."/>
            <person name="Li W."/>
            <person name="Lilly W.W."/>
            <person name="Ma L.J."/>
            <person name="Mackey A.J."/>
            <person name="Manning G."/>
            <person name="Martin F."/>
            <person name="Muraguchi H."/>
            <person name="Natvig D.O."/>
            <person name="Palmerini H."/>
            <person name="Ramesh M.A."/>
            <person name="Rehmeyer C.J."/>
            <person name="Roe B.A."/>
            <person name="Shenoy N."/>
            <person name="Stanke M."/>
            <person name="Ter-Hovhannisyan V."/>
            <person name="Tunlid A."/>
            <person name="Velagapudi R."/>
            <person name="Vision T.J."/>
            <person name="Zeng Q."/>
            <person name="Zolan M.E."/>
            <person name="Pukkila P.J."/>
        </authorList>
    </citation>
    <scope>NUCLEOTIDE SEQUENCE [LARGE SCALE GENOMIC DNA]</scope>
    <source>
        <strain evidence="15">Okayama-7 / 130 / ATCC MYA-4618 / FGSC 9003</strain>
    </source>
</reference>
<dbReference type="PANTHER" id="PTHR46300">
    <property type="entry name" value="P450, PUTATIVE (EUROFUNG)-RELATED-RELATED"/>
    <property type="match status" value="1"/>
</dbReference>
<evidence type="ECO:0000256" key="9">
    <source>
        <dbReference type="ARBA" id="ARBA00023002"/>
    </source>
</evidence>
<evidence type="ECO:0000256" key="4">
    <source>
        <dbReference type="ARBA" id="ARBA00010617"/>
    </source>
</evidence>
<dbReference type="OrthoDB" id="2789670at2759"/>
<comment type="similarity">
    <text evidence="4">Belongs to the cytochrome P450 family.</text>
</comment>
<keyword evidence="12" id="KW-0472">Membrane</keyword>
<dbReference type="PRINTS" id="PR00463">
    <property type="entry name" value="EP450I"/>
</dbReference>